<organism evidence="1 2">
    <name type="scientific">Platanthera guangdongensis</name>
    <dbReference type="NCBI Taxonomy" id="2320717"/>
    <lineage>
        <taxon>Eukaryota</taxon>
        <taxon>Viridiplantae</taxon>
        <taxon>Streptophyta</taxon>
        <taxon>Embryophyta</taxon>
        <taxon>Tracheophyta</taxon>
        <taxon>Spermatophyta</taxon>
        <taxon>Magnoliopsida</taxon>
        <taxon>Liliopsida</taxon>
        <taxon>Asparagales</taxon>
        <taxon>Orchidaceae</taxon>
        <taxon>Orchidoideae</taxon>
        <taxon>Orchideae</taxon>
        <taxon>Orchidinae</taxon>
        <taxon>Platanthera</taxon>
    </lineage>
</organism>
<keyword evidence="2" id="KW-1185">Reference proteome</keyword>
<evidence type="ECO:0000313" key="2">
    <source>
        <dbReference type="Proteomes" id="UP001412067"/>
    </source>
</evidence>
<accession>A0ABR2N191</accession>
<sequence>MSREPVRGFRQDRSQEQPLEVLYVPSREYKFEERRDRSLQENTGSNCGRKPIIAFGLLLHRSASGVLSLRVHNYVSKISPTSQHADHHFSPTIALSAKPDSSTSPLHAPAATREKIKPDTIIWAQAGGENHLRWSWCSSLLQFNLHIYAFSANLLQRCHSVEWSLSNGTLVFWVFILCSLFDFSANGIY</sequence>
<dbReference type="EMBL" id="JBBWWR010000002">
    <property type="protein sequence ID" value="KAK8970187.1"/>
    <property type="molecule type" value="Genomic_DNA"/>
</dbReference>
<dbReference type="Proteomes" id="UP001412067">
    <property type="component" value="Unassembled WGS sequence"/>
</dbReference>
<comment type="caution">
    <text evidence="1">The sequence shown here is derived from an EMBL/GenBank/DDBJ whole genome shotgun (WGS) entry which is preliminary data.</text>
</comment>
<reference evidence="1 2" key="1">
    <citation type="journal article" date="2022" name="Nat. Plants">
        <title>Genomes of leafy and leafless Platanthera orchids illuminate the evolution of mycoheterotrophy.</title>
        <authorList>
            <person name="Li M.H."/>
            <person name="Liu K.W."/>
            <person name="Li Z."/>
            <person name="Lu H.C."/>
            <person name="Ye Q.L."/>
            <person name="Zhang D."/>
            <person name="Wang J.Y."/>
            <person name="Li Y.F."/>
            <person name="Zhong Z.M."/>
            <person name="Liu X."/>
            <person name="Yu X."/>
            <person name="Liu D.K."/>
            <person name="Tu X.D."/>
            <person name="Liu B."/>
            <person name="Hao Y."/>
            <person name="Liao X.Y."/>
            <person name="Jiang Y.T."/>
            <person name="Sun W.H."/>
            <person name="Chen J."/>
            <person name="Chen Y.Q."/>
            <person name="Ai Y."/>
            <person name="Zhai J.W."/>
            <person name="Wu S.S."/>
            <person name="Zhou Z."/>
            <person name="Hsiao Y.Y."/>
            <person name="Wu W.L."/>
            <person name="Chen Y.Y."/>
            <person name="Lin Y.F."/>
            <person name="Hsu J.L."/>
            <person name="Li C.Y."/>
            <person name="Wang Z.W."/>
            <person name="Zhao X."/>
            <person name="Zhong W.Y."/>
            <person name="Ma X.K."/>
            <person name="Ma L."/>
            <person name="Huang J."/>
            <person name="Chen G.Z."/>
            <person name="Huang M.Z."/>
            <person name="Huang L."/>
            <person name="Peng D.H."/>
            <person name="Luo Y.B."/>
            <person name="Zou S.Q."/>
            <person name="Chen S.P."/>
            <person name="Lan S."/>
            <person name="Tsai W.C."/>
            <person name="Van de Peer Y."/>
            <person name="Liu Z.J."/>
        </authorList>
    </citation>
    <scope>NUCLEOTIDE SEQUENCE [LARGE SCALE GENOMIC DNA]</scope>
    <source>
        <strain evidence="1">Lor288</strain>
    </source>
</reference>
<evidence type="ECO:0000313" key="1">
    <source>
        <dbReference type="EMBL" id="KAK8970187.1"/>
    </source>
</evidence>
<name>A0ABR2N191_9ASPA</name>
<protein>
    <submittedName>
        <fullName evidence="1">Uncharacterized protein</fullName>
    </submittedName>
</protein>
<gene>
    <name evidence="1" type="ORF">KSP40_PGU014025</name>
</gene>
<proteinExistence type="predicted"/>